<comment type="caution">
    <text evidence="5">The sequence shown here is derived from an EMBL/GenBank/DDBJ whole genome shotgun (WGS) entry which is preliminary data.</text>
</comment>
<dbReference type="SMART" id="SM00641">
    <property type="entry name" value="Glyco_25"/>
    <property type="match status" value="1"/>
</dbReference>
<accession>A0ABN3AG75</accession>
<evidence type="ECO:0000256" key="1">
    <source>
        <dbReference type="ARBA" id="ARBA00010646"/>
    </source>
</evidence>
<keyword evidence="4" id="KW-0732">Signal</keyword>
<keyword evidence="2" id="KW-0378">Hydrolase</keyword>
<name>A0ABN3AG75_9ACTN</name>
<protein>
    <submittedName>
        <fullName evidence="5">Lysozyme</fullName>
    </submittedName>
</protein>
<evidence type="ECO:0000256" key="2">
    <source>
        <dbReference type="ARBA" id="ARBA00022801"/>
    </source>
</evidence>
<dbReference type="Gene3D" id="3.20.20.80">
    <property type="entry name" value="Glycosidases"/>
    <property type="match status" value="1"/>
</dbReference>
<dbReference type="SUPFAM" id="SSF51445">
    <property type="entry name" value="(Trans)glycosidases"/>
    <property type="match status" value="1"/>
</dbReference>
<keyword evidence="3" id="KW-0326">Glycosidase</keyword>
<dbReference type="PANTHER" id="PTHR34135:SF2">
    <property type="entry name" value="LYSOZYME"/>
    <property type="match status" value="1"/>
</dbReference>
<dbReference type="InterPro" id="IPR018077">
    <property type="entry name" value="Glyco_hydro_fam25_subgr"/>
</dbReference>
<reference evidence="5 6" key="1">
    <citation type="journal article" date="2019" name="Int. J. Syst. Evol. Microbiol.">
        <title>The Global Catalogue of Microorganisms (GCM) 10K type strain sequencing project: providing services to taxonomists for standard genome sequencing and annotation.</title>
        <authorList>
            <consortium name="The Broad Institute Genomics Platform"/>
            <consortium name="The Broad Institute Genome Sequencing Center for Infectious Disease"/>
            <person name="Wu L."/>
            <person name="Ma J."/>
        </authorList>
    </citation>
    <scope>NUCLEOTIDE SEQUENCE [LARGE SCALE GENOMIC DNA]</scope>
    <source>
        <strain evidence="5 6">JCM 13850</strain>
    </source>
</reference>
<dbReference type="InterPro" id="IPR017853">
    <property type="entry name" value="GH"/>
</dbReference>
<dbReference type="PROSITE" id="PS51904">
    <property type="entry name" value="GLYCOSYL_HYDROL_F25_2"/>
    <property type="match status" value="1"/>
</dbReference>
<dbReference type="RefSeq" id="WP_344281985.1">
    <property type="nucleotide sequence ID" value="NZ_BAAAMR010000134.1"/>
</dbReference>
<comment type="similarity">
    <text evidence="1">Belongs to the glycosyl hydrolase 25 family.</text>
</comment>
<organism evidence="5 6">
    <name type="scientific">Actinomadura napierensis</name>
    <dbReference type="NCBI Taxonomy" id="267854"/>
    <lineage>
        <taxon>Bacteria</taxon>
        <taxon>Bacillati</taxon>
        <taxon>Actinomycetota</taxon>
        <taxon>Actinomycetes</taxon>
        <taxon>Streptosporangiales</taxon>
        <taxon>Thermomonosporaceae</taxon>
        <taxon>Actinomadura</taxon>
    </lineage>
</organism>
<evidence type="ECO:0000313" key="6">
    <source>
        <dbReference type="Proteomes" id="UP001501020"/>
    </source>
</evidence>
<gene>
    <name evidence="5" type="ORF">GCM10009727_85650</name>
</gene>
<dbReference type="EMBL" id="BAAAMR010000134">
    <property type="protein sequence ID" value="GAA2166230.1"/>
    <property type="molecule type" value="Genomic_DNA"/>
</dbReference>
<dbReference type="InterPro" id="IPR002053">
    <property type="entry name" value="Glyco_hydro_25"/>
</dbReference>
<dbReference type="Pfam" id="PF01183">
    <property type="entry name" value="Glyco_hydro_25"/>
    <property type="match status" value="1"/>
</dbReference>
<evidence type="ECO:0000313" key="5">
    <source>
        <dbReference type="EMBL" id="GAA2166230.1"/>
    </source>
</evidence>
<evidence type="ECO:0000256" key="3">
    <source>
        <dbReference type="ARBA" id="ARBA00023295"/>
    </source>
</evidence>
<feature type="chain" id="PRO_5045352527" evidence="4">
    <location>
        <begin position="21"/>
        <end position="277"/>
    </location>
</feature>
<proteinExistence type="inferred from homology"/>
<sequence>MPGVAAHVLSMAAVTAALTAAPQAARPAAAPGEARTPRPGQAYAGMGALGRSARPVNTTKVPEGHIGGMDVSSWQPGVDWAAATARGARFSIAKATEGIAYKNPYYAAQSRGAADAGMVHGAYHFALPNVSGGAAQADYFIANGGGWTSDGRTLPGALDVENNPYRNGLDICYGLSPAAMVAWIGAFTGRYEARTGRRPLIYTNYSWWRQCTKNDKRSAANPLWTARWRSPTPAPFPGGWKSAAVWQYDDAGLFAGDQDAFPGDGDALRAFAAGPET</sequence>
<dbReference type="PANTHER" id="PTHR34135">
    <property type="entry name" value="LYSOZYME"/>
    <property type="match status" value="1"/>
</dbReference>
<feature type="signal peptide" evidence="4">
    <location>
        <begin position="1"/>
        <end position="20"/>
    </location>
</feature>
<keyword evidence="6" id="KW-1185">Reference proteome</keyword>
<dbReference type="Proteomes" id="UP001501020">
    <property type="component" value="Unassembled WGS sequence"/>
</dbReference>
<evidence type="ECO:0000256" key="4">
    <source>
        <dbReference type="SAM" id="SignalP"/>
    </source>
</evidence>